<evidence type="ECO:0000313" key="5">
    <source>
        <dbReference type="Proteomes" id="UP000235114"/>
    </source>
</evidence>
<dbReference type="InterPro" id="IPR003607">
    <property type="entry name" value="HD/PDEase_dom"/>
</dbReference>
<sequence length="368" mass="41774">MRVKIEELKEGCILSTDVFSRTNRPVLAKKTILTEQLIEILKIYLIKDVVVERILATGKPFIPAGIVEDEEGQHSPNILSEENGPSLNQLYLNAVQEYKKEYISWQSGMPIKIARVREILLPLLDAAEKSIADIFNLHHFSMKNEYLYQHSIAVGILSGFIAKRMNYDKGDIIQVALAGFLADCGMAKLSTKIINKQTSLTVEEFEDIKEHPNLSYKMVQNVPLLREATKLAIVQHHERLDGSGYPFGEKEDKIHPFAKIIGLADTFHAMTSERFYKRKLSPFKVLEMISEDQFGKFDLKVLKALSSGFMNFSTGSKIKLSNGQQAEILFIEETAPTRPLIRILETDEIIHLSKHRQVFIEEIVTSAE</sequence>
<dbReference type="Proteomes" id="UP000234951">
    <property type="component" value="Unassembled WGS sequence"/>
</dbReference>
<dbReference type="PROSITE" id="PS51832">
    <property type="entry name" value="HD_GYP"/>
    <property type="match status" value="1"/>
</dbReference>
<dbReference type="Proteomes" id="UP000235114">
    <property type="component" value="Unassembled WGS sequence"/>
</dbReference>
<dbReference type="RefSeq" id="WP_101577106.1">
    <property type="nucleotide sequence ID" value="NZ_PGVA01000021.1"/>
</dbReference>
<dbReference type="SUPFAM" id="SSF109604">
    <property type="entry name" value="HD-domain/PDEase-like"/>
    <property type="match status" value="1"/>
</dbReference>
<evidence type="ECO:0000259" key="1">
    <source>
        <dbReference type="PROSITE" id="PS51832"/>
    </source>
</evidence>
<dbReference type="SMART" id="SM00471">
    <property type="entry name" value="HDc"/>
    <property type="match status" value="1"/>
</dbReference>
<keyword evidence="2" id="KW-0378">Hydrolase</keyword>
<reference evidence="2 4" key="1">
    <citation type="submission" date="2017-11" db="EMBL/GenBank/DDBJ databases">
        <title>Comparitive Functional Genomics of Dry Heat Resistant strains isolated from the Viking Spacecraft.</title>
        <authorList>
            <person name="Seuylemezian A."/>
            <person name="Cooper K."/>
            <person name="Vaishampayan P."/>
        </authorList>
    </citation>
    <scope>NUCLEOTIDE SEQUENCE [LARGE SCALE GENOMIC DNA]</scope>
    <source>
        <strain evidence="2 4">M4.6</strain>
    </source>
</reference>
<dbReference type="PANTHER" id="PTHR43155">
    <property type="entry name" value="CYCLIC DI-GMP PHOSPHODIESTERASE PA4108-RELATED"/>
    <property type="match status" value="1"/>
</dbReference>
<accession>A0A2N5GMX4</accession>
<dbReference type="GO" id="GO:0016787">
    <property type="term" value="F:hydrolase activity"/>
    <property type="evidence" value="ECO:0007669"/>
    <property type="project" value="UniProtKB-KW"/>
</dbReference>
<dbReference type="PANTHER" id="PTHR43155:SF2">
    <property type="entry name" value="CYCLIC DI-GMP PHOSPHODIESTERASE PA4108"/>
    <property type="match status" value="1"/>
</dbReference>
<evidence type="ECO:0000313" key="2">
    <source>
        <dbReference type="EMBL" id="PLR83359.1"/>
    </source>
</evidence>
<name>A0A2N5GMX4_9BACI</name>
<organism evidence="2 4">
    <name type="scientific">Bacillus canaveralius</name>
    <dbReference type="NCBI Taxonomy" id="1403243"/>
    <lineage>
        <taxon>Bacteria</taxon>
        <taxon>Bacillati</taxon>
        <taxon>Bacillota</taxon>
        <taxon>Bacilli</taxon>
        <taxon>Bacillales</taxon>
        <taxon>Bacillaceae</taxon>
        <taxon>Bacillus</taxon>
    </lineage>
</organism>
<keyword evidence="5" id="KW-1185">Reference proteome</keyword>
<dbReference type="OrthoDB" id="9759601at2"/>
<comment type="caution">
    <text evidence="2">The sequence shown here is derived from an EMBL/GenBank/DDBJ whole genome shotgun (WGS) entry which is preliminary data.</text>
</comment>
<feature type="domain" description="HD-GYP" evidence="1">
    <location>
        <begin position="125"/>
        <end position="321"/>
    </location>
</feature>
<proteinExistence type="predicted"/>
<gene>
    <name evidence="2" type="ORF">CU635_09370</name>
    <name evidence="3" type="ORF">CVD25_16485</name>
</gene>
<dbReference type="EMBL" id="PGVD01000049">
    <property type="protein sequence ID" value="PLR94191.1"/>
    <property type="molecule type" value="Genomic_DNA"/>
</dbReference>
<evidence type="ECO:0000313" key="3">
    <source>
        <dbReference type="EMBL" id="PLR94191.1"/>
    </source>
</evidence>
<evidence type="ECO:0000313" key="4">
    <source>
        <dbReference type="Proteomes" id="UP000234951"/>
    </source>
</evidence>
<dbReference type="EMBL" id="PGVA01000021">
    <property type="protein sequence ID" value="PLR83359.1"/>
    <property type="molecule type" value="Genomic_DNA"/>
</dbReference>
<reference evidence="3 5" key="2">
    <citation type="submission" date="2017-12" db="EMBL/GenBank/DDBJ databases">
        <title>Comparative Functional Genomics of Dry Heat Resistant strains isolated from the Viking Spacecraft.</title>
        <authorList>
            <person name="Seuylemezian A."/>
            <person name="Cooper K."/>
            <person name="Vaishampayan P."/>
        </authorList>
    </citation>
    <scope>NUCLEOTIDE SEQUENCE [LARGE SCALE GENOMIC DNA]</scope>
    <source>
        <strain evidence="3 5">ATCC 29669</strain>
    </source>
</reference>
<dbReference type="AlphaFoldDB" id="A0A2N5GMX4"/>
<protein>
    <submittedName>
        <fullName evidence="2">Phosphohydrolase</fullName>
    </submittedName>
</protein>
<dbReference type="Gene3D" id="1.10.3210.10">
    <property type="entry name" value="Hypothetical protein af1432"/>
    <property type="match status" value="1"/>
</dbReference>
<dbReference type="Pfam" id="PF13487">
    <property type="entry name" value="HD_5"/>
    <property type="match status" value="1"/>
</dbReference>
<dbReference type="InterPro" id="IPR037522">
    <property type="entry name" value="HD_GYP_dom"/>
</dbReference>
<dbReference type="CDD" id="cd00077">
    <property type="entry name" value="HDc"/>
    <property type="match status" value="1"/>
</dbReference>